<dbReference type="AlphaFoldDB" id="A0A811QQM5"/>
<proteinExistence type="predicted"/>
<evidence type="ECO:0000313" key="2">
    <source>
        <dbReference type="Proteomes" id="UP000604825"/>
    </source>
</evidence>
<sequence length="99" mass="10788">MAVTTMTIQMSFVPIIQCKFGQIHLRTKNQYHVIPGAQEAARVPLVEVEPWAKVSGFTKVDLASGDLARFDCGEGHFSGEPCFVFVEGARGVDDSTIDS</sequence>
<dbReference type="Proteomes" id="UP000604825">
    <property type="component" value="Unassembled WGS sequence"/>
</dbReference>
<protein>
    <submittedName>
        <fullName evidence="1">Uncharacterized protein</fullName>
    </submittedName>
</protein>
<gene>
    <name evidence="1" type="ORF">NCGR_LOCUS44808</name>
</gene>
<organism evidence="1 2">
    <name type="scientific">Miscanthus lutarioriparius</name>
    <dbReference type="NCBI Taxonomy" id="422564"/>
    <lineage>
        <taxon>Eukaryota</taxon>
        <taxon>Viridiplantae</taxon>
        <taxon>Streptophyta</taxon>
        <taxon>Embryophyta</taxon>
        <taxon>Tracheophyta</taxon>
        <taxon>Spermatophyta</taxon>
        <taxon>Magnoliopsida</taxon>
        <taxon>Liliopsida</taxon>
        <taxon>Poales</taxon>
        <taxon>Poaceae</taxon>
        <taxon>PACMAD clade</taxon>
        <taxon>Panicoideae</taxon>
        <taxon>Andropogonodae</taxon>
        <taxon>Andropogoneae</taxon>
        <taxon>Saccharinae</taxon>
        <taxon>Miscanthus</taxon>
    </lineage>
</organism>
<name>A0A811QQM5_9POAL</name>
<keyword evidence="2" id="KW-1185">Reference proteome</keyword>
<evidence type="ECO:0000313" key="1">
    <source>
        <dbReference type="EMBL" id="CAD6261387.1"/>
    </source>
</evidence>
<dbReference type="OrthoDB" id="1069523at2759"/>
<reference evidence="1" key="1">
    <citation type="submission" date="2020-10" db="EMBL/GenBank/DDBJ databases">
        <authorList>
            <person name="Han B."/>
            <person name="Lu T."/>
            <person name="Zhao Q."/>
            <person name="Huang X."/>
            <person name="Zhao Y."/>
        </authorList>
    </citation>
    <scope>NUCLEOTIDE SEQUENCE</scope>
</reference>
<comment type="caution">
    <text evidence="1">The sequence shown here is derived from an EMBL/GenBank/DDBJ whole genome shotgun (WGS) entry which is preliminary data.</text>
</comment>
<dbReference type="EMBL" id="CAJGYO010000011">
    <property type="protein sequence ID" value="CAD6261387.1"/>
    <property type="molecule type" value="Genomic_DNA"/>
</dbReference>
<accession>A0A811QQM5</accession>